<dbReference type="GO" id="GO:0008270">
    <property type="term" value="F:zinc ion binding"/>
    <property type="evidence" value="ECO:0007669"/>
    <property type="project" value="UniProtKB-KW"/>
</dbReference>
<proteinExistence type="predicted"/>
<keyword evidence="1" id="KW-0863">Zinc-finger</keyword>
<dbReference type="GeneID" id="106668897"/>
<evidence type="ECO:0000259" key="3">
    <source>
        <dbReference type="PROSITE" id="PS50158"/>
    </source>
</evidence>
<organism evidence="4 5">
    <name type="scientific">Cimex lectularius</name>
    <name type="common">Bed bug</name>
    <name type="synonym">Acanthia lectularia</name>
    <dbReference type="NCBI Taxonomy" id="79782"/>
    <lineage>
        <taxon>Eukaryota</taxon>
        <taxon>Metazoa</taxon>
        <taxon>Ecdysozoa</taxon>
        <taxon>Arthropoda</taxon>
        <taxon>Hexapoda</taxon>
        <taxon>Insecta</taxon>
        <taxon>Pterygota</taxon>
        <taxon>Neoptera</taxon>
        <taxon>Paraneoptera</taxon>
        <taxon>Hemiptera</taxon>
        <taxon>Heteroptera</taxon>
        <taxon>Panheteroptera</taxon>
        <taxon>Cimicomorpha</taxon>
        <taxon>Cimicidae</taxon>
        <taxon>Cimex</taxon>
    </lineage>
</organism>
<feature type="domain" description="CCHC-type" evidence="3">
    <location>
        <begin position="391"/>
        <end position="407"/>
    </location>
</feature>
<dbReference type="OrthoDB" id="6626910at2759"/>
<dbReference type="Pfam" id="PF00098">
    <property type="entry name" value="zf-CCHC"/>
    <property type="match status" value="1"/>
</dbReference>
<dbReference type="Proteomes" id="UP000494040">
    <property type="component" value="Unassembled WGS sequence"/>
</dbReference>
<dbReference type="OMA" id="QHETWER"/>
<evidence type="ECO:0000313" key="4">
    <source>
        <dbReference type="EnsemblMetazoa" id="XP_014253539.1"/>
    </source>
</evidence>
<keyword evidence="1" id="KW-0862">Zinc</keyword>
<reference evidence="4" key="1">
    <citation type="submission" date="2022-01" db="UniProtKB">
        <authorList>
            <consortium name="EnsemblMetazoa"/>
        </authorList>
    </citation>
    <scope>IDENTIFICATION</scope>
</reference>
<feature type="region of interest" description="Disordered" evidence="2">
    <location>
        <begin position="468"/>
        <end position="507"/>
    </location>
</feature>
<evidence type="ECO:0000313" key="5">
    <source>
        <dbReference type="Proteomes" id="UP000494040"/>
    </source>
</evidence>
<evidence type="ECO:0000256" key="1">
    <source>
        <dbReference type="PROSITE-ProRule" id="PRU00047"/>
    </source>
</evidence>
<feature type="compositionally biased region" description="Basic and acidic residues" evidence="2">
    <location>
        <begin position="468"/>
        <end position="477"/>
    </location>
</feature>
<dbReference type="EnsemblMetazoa" id="XM_014398053.2">
    <property type="protein sequence ID" value="XP_014253539.1"/>
    <property type="gene ID" value="LOC106668897"/>
</dbReference>
<keyword evidence="5" id="KW-1185">Reference proteome</keyword>
<dbReference type="KEGG" id="clec:106668897"/>
<dbReference type="InterPro" id="IPR001878">
    <property type="entry name" value="Znf_CCHC"/>
</dbReference>
<dbReference type="AlphaFoldDB" id="A0A8I6RXJ9"/>
<dbReference type="SMART" id="SM00343">
    <property type="entry name" value="ZnF_C2HC"/>
    <property type="match status" value="1"/>
</dbReference>
<evidence type="ECO:0000256" key="2">
    <source>
        <dbReference type="SAM" id="MobiDB-lite"/>
    </source>
</evidence>
<sequence>MIIHRIHTSIASDSDHKIKKKRIEQIKVNGHLCGALESNQKTAHHIREQIAQYLIEPNNKCPKPAAAHIIHLTDQLMCILNELTIENTFLKGKTESTHINTNNLVQEITKALTPIIENIPEHLNRPQPSTSKNPSLFTPSIINNSEPTSWTTVVKRKLPKIKDTTGHEEETSHLPKTDDQWVTVVKKSMRKKEHPKPAVKDKPAQDRATLLQKAKEEAENSNKIVFIDPREKTDSQEVLKKVKEIINPRVTGIRIDDIRITAKGGVAVKLEAPSDRQALLSNEALSQAGLNTRTAGKRNPRILILRVPKEIQPQELSDQLCANNGQHETWERANVRPLFTLKYGTGTREESAHVSWVVEVDPRTWKAATERGKAYLDYQVCTLKDYTGVTRCYNCQSYGHVAAVCPKKDPVCGICADVHDTRQCPRERTRCVHCHRAGKTSGHPVGSVHCEAHARAIARAWCTTDHGEASDTGEKHQSLTAQGKSDGAMGVMDTDTIENDTPQLHEQ</sequence>
<dbReference type="RefSeq" id="XP_014253539.1">
    <property type="nucleotide sequence ID" value="XM_014398053.2"/>
</dbReference>
<protein>
    <recommendedName>
        <fullName evidence="3">CCHC-type domain-containing protein</fullName>
    </recommendedName>
</protein>
<name>A0A8I6RXJ9_CIMLE</name>
<keyword evidence="1" id="KW-0479">Metal-binding</keyword>
<accession>A0A8I6RXJ9</accession>
<dbReference type="GO" id="GO:0003676">
    <property type="term" value="F:nucleic acid binding"/>
    <property type="evidence" value="ECO:0007669"/>
    <property type="project" value="InterPro"/>
</dbReference>
<dbReference type="PROSITE" id="PS50158">
    <property type="entry name" value="ZF_CCHC"/>
    <property type="match status" value="1"/>
</dbReference>